<feature type="binding site" evidence="5">
    <location>
        <position position="324"/>
    </location>
    <ligand>
        <name>Ca(2+)</name>
        <dbReference type="ChEBI" id="CHEBI:29108"/>
    </ligand>
</feature>
<evidence type="ECO:0000256" key="1">
    <source>
        <dbReference type="ARBA" id="ARBA00006586"/>
    </source>
</evidence>
<dbReference type="InterPro" id="IPR043146">
    <property type="entry name" value="Penicillin_amidase_N_B-knob"/>
</dbReference>
<gene>
    <name evidence="6" type="ORF">H8K32_15960</name>
</gene>
<dbReference type="Gene3D" id="2.30.120.10">
    <property type="match status" value="1"/>
</dbReference>
<dbReference type="InterPro" id="IPR002692">
    <property type="entry name" value="S45"/>
</dbReference>
<accession>A0A923HFJ0</accession>
<keyword evidence="3" id="KW-0865">Zymogen</keyword>
<comment type="caution">
    <text evidence="6">The sequence shown here is derived from an EMBL/GenBank/DDBJ whole genome shotgun (WGS) entry which is preliminary data.</text>
</comment>
<evidence type="ECO:0000256" key="4">
    <source>
        <dbReference type="PIRSR" id="PIRSR001227-1"/>
    </source>
</evidence>
<feature type="binding site" evidence="5">
    <location>
        <position position="327"/>
    </location>
    <ligand>
        <name>Ca(2+)</name>
        <dbReference type="ChEBI" id="CHEBI:29108"/>
    </ligand>
</feature>
<evidence type="ECO:0000256" key="5">
    <source>
        <dbReference type="PIRSR" id="PIRSR001227-2"/>
    </source>
</evidence>
<dbReference type="PIRSF" id="PIRSF001227">
    <property type="entry name" value="Pen_acylase"/>
    <property type="match status" value="1"/>
</dbReference>
<dbReference type="InterPro" id="IPR029055">
    <property type="entry name" value="Ntn_hydrolases_N"/>
</dbReference>
<comment type="cofactor">
    <cofactor evidence="5">
        <name>Ca(2+)</name>
        <dbReference type="ChEBI" id="CHEBI:29108"/>
    </cofactor>
    <text evidence="5">Binds 1 Ca(2+) ion per dimer.</text>
</comment>
<dbReference type="PANTHER" id="PTHR34218">
    <property type="entry name" value="PEPTIDASE S45 PENICILLIN AMIDASE"/>
    <property type="match status" value="1"/>
</dbReference>
<dbReference type="GO" id="GO:0017000">
    <property type="term" value="P:antibiotic biosynthetic process"/>
    <property type="evidence" value="ECO:0007669"/>
    <property type="project" value="InterPro"/>
</dbReference>
<dbReference type="Gene3D" id="1.10.439.10">
    <property type="entry name" value="Penicillin Amidohydrolase, domain 1"/>
    <property type="match status" value="1"/>
</dbReference>
<sequence>MRRLLKRSALVLLALLVLMFIALGWYLHTKRVQRDGSALLMGLSANVQVSYDERGVPHIQAQNEADLYRALGYVHAQDRLFQMEMVRRLARGELAEILGPKLLDMDRLFRTLGLRAFADGYTAKLDKDSASIKALTAYLDGINQFQATHPAPLEFDLLHIPKRPFTIEDTIAVSGYMAYSFAAAFRTEPALTAIRDKLGADYLKVFDLDWHPSGVMQTVPALAQHDWMQLDKIAQLSQAGIEQLAIPQLEGSNAWVVSGKHTASGKPLLAGDPHIAYSAPAVWYEAQLSSPGFELYGHFQVLNPMALLGHNQQFGWSLTMFQNDDIDLVAEKINPQNPNQVMFHDQWVDLTSREETIQVKGAAPVKLVLRKSPHGLIITDAFKDNYGDAPIAMWWTFLEADNPVLDAFYQLNRADTLDKARTAASKIGAPGLNVVWANAKGDIAWWAAAKLVKRPANINPSFILDGATADADKTAFYDFADNPHEENPARGYIVSANFQPVSPSGIAIPGYYNLYDRGQRLDQLLSQPGVKWDTKNSQALQLDVQTNYASRVLRPLLPILNQVLVTPEDKRLLDSLSKWDGNFQTKSIAPTLFSQLIYQIAHNAMVEKVGATQFQNLLRTRALDFAVPRLLDDPHSPWWGKAANVNMDARQTMVLAAWNDSLVHLRSTLGADSSRWLWGHAHTLTHRHPLGQQQPLDKLFNIGPFVVPGGREVPNNLSGPIGPAPWNVAYGPSTRRLIDFADTSKALGINPVGQSGVLFDVHYNDQAEMFANGNYVNEHTNSADVQAHAREHLVLQSH</sequence>
<name>A0A923HFJ0_9BURK</name>
<evidence type="ECO:0000256" key="3">
    <source>
        <dbReference type="ARBA" id="ARBA00023145"/>
    </source>
</evidence>
<dbReference type="PANTHER" id="PTHR34218:SF5">
    <property type="entry name" value="PENICILLIN ACYLASE FAMILY PROTEIN"/>
    <property type="match status" value="1"/>
</dbReference>
<dbReference type="Pfam" id="PF01804">
    <property type="entry name" value="Penicil_amidase"/>
    <property type="match status" value="1"/>
</dbReference>
<reference evidence="6" key="1">
    <citation type="submission" date="2020-08" db="EMBL/GenBank/DDBJ databases">
        <title>Novel species isolated from subtropical streams in China.</title>
        <authorList>
            <person name="Lu H."/>
        </authorList>
    </citation>
    <scope>NUCLEOTIDE SEQUENCE</scope>
    <source>
        <strain evidence="6">KACC 12607</strain>
    </source>
</reference>
<proteinExistence type="inferred from homology"/>
<evidence type="ECO:0000313" key="6">
    <source>
        <dbReference type="EMBL" id="MBC3863602.1"/>
    </source>
</evidence>
<dbReference type="InterPro" id="IPR014395">
    <property type="entry name" value="Pen/GL7ACA/AHL_acylase"/>
</dbReference>
<keyword evidence="2" id="KW-0378">Hydrolase</keyword>
<evidence type="ECO:0000313" key="7">
    <source>
        <dbReference type="Proteomes" id="UP000634011"/>
    </source>
</evidence>
<feature type="binding site" evidence="5">
    <location>
        <position position="460"/>
    </location>
    <ligand>
        <name>Ca(2+)</name>
        <dbReference type="ChEBI" id="CHEBI:29108"/>
    </ligand>
</feature>
<keyword evidence="5" id="KW-0106">Calcium</keyword>
<dbReference type="Gene3D" id="3.60.20.10">
    <property type="entry name" value="Glutamine Phosphoribosylpyrophosphate, subunit 1, domain 1"/>
    <property type="match status" value="1"/>
</dbReference>
<keyword evidence="7" id="KW-1185">Reference proteome</keyword>
<evidence type="ECO:0000256" key="2">
    <source>
        <dbReference type="ARBA" id="ARBA00022801"/>
    </source>
</evidence>
<organism evidence="6 7">
    <name type="scientific">Undibacterium jejuense</name>
    <dbReference type="NCBI Taxonomy" id="1344949"/>
    <lineage>
        <taxon>Bacteria</taxon>
        <taxon>Pseudomonadati</taxon>
        <taxon>Pseudomonadota</taxon>
        <taxon>Betaproteobacteria</taxon>
        <taxon>Burkholderiales</taxon>
        <taxon>Oxalobacteraceae</taxon>
        <taxon>Undibacterium</taxon>
    </lineage>
</organism>
<dbReference type="AlphaFoldDB" id="A0A923HFJ0"/>
<feature type="binding site" evidence="5">
    <location>
        <position position="188"/>
    </location>
    <ligand>
        <name>Ca(2+)</name>
        <dbReference type="ChEBI" id="CHEBI:29108"/>
    </ligand>
</feature>
<dbReference type="CDD" id="cd03747">
    <property type="entry name" value="Ntn_PGA_like"/>
    <property type="match status" value="1"/>
</dbReference>
<dbReference type="InterPro" id="IPR043147">
    <property type="entry name" value="Penicillin_amidase_A-knob"/>
</dbReference>
<dbReference type="RefSeq" id="WP_186913552.1">
    <property type="nucleotide sequence ID" value="NZ_JACOFV010000016.1"/>
</dbReference>
<dbReference type="Gene3D" id="1.10.1400.10">
    <property type="match status" value="1"/>
</dbReference>
<dbReference type="EMBL" id="JACOFV010000016">
    <property type="protein sequence ID" value="MBC3863602.1"/>
    <property type="molecule type" value="Genomic_DNA"/>
</dbReference>
<dbReference type="GO" id="GO:0016811">
    <property type="term" value="F:hydrolase activity, acting on carbon-nitrogen (but not peptide) bonds, in linear amides"/>
    <property type="evidence" value="ECO:0007669"/>
    <property type="project" value="InterPro"/>
</dbReference>
<keyword evidence="5" id="KW-0479">Metal-binding</keyword>
<dbReference type="GO" id="GO:0046872">
    <property type="term" value="F:metal ion binding"/>
    <property type="evidence" value="ECO:0007669"/>
    <property type="project" value="UniProtKB-KW"/>
</dbReference>
<dbReference type="Proteomes" id="UP000634011">
    <property type="component" value="Unassembled WGS sequence"/>
</dbReference>
<comment type="similarity">
    <text evidence="1">Belongs to the peptidase S45 family.</text>
</comment>
<feature type="active site" description="Nucleophile" evidence="4">
    <location>
        <position position="252"/>
    </location>
</feature>
<protein>
    <submittedName>
        <fullName evidence="6">Penicillin acylase family protein</fullName>
    </submittedName>
</protein>
<dbReference type="InterPro" id="IPR023343">
    <property type="entry name" value="Penicillin_amidase_dom1"/>
</dbReference>
<dbReference type="SUPFAM" id="SSF56235">
    <property type="entry name" value="N-terminal nucleophile aminohydrolases (Ntn hydrolases)"/>
    <property type="match status" value="1"/>
</dbReference>